<dbReference type="SMART" id="SM00267">
    <property type="entry name" value="GGDEF"/>
    <property type="match status" value="1"/>
</dbReference>
<dbReference type="Pfam" id="PF08447">
    <property type="entry name" value="PAS_3"/>
    <property type="match status" value="1"/>
</dbReference>
<sequence length="582" mass="67853">MKDKMISQELLEILGEPQEAITHEHTSDNEGEKEVFLFFERAAELFSTCMNDYLYVWDLEHDVYYITERAVARFDLPSNVFQNVDEVHKRVVHPDDYNLLLTDMSEMRSGRKFWHNLRYRWMSVNQEPVWINCQGRTIRSEDGKVFLMIGCINEIGEKKKADNVSGLLGEVTFQEQIKQFHKMPRCYILRLGIDDFKNINETLGIGYGDHVLFDVATCITDCLEPGQAVYRMTSDEFVVFDLISKTKEDAKALYSNIRYHVAEHIKEHEYEALYTLSCGVISDADLETLDYEQITKLSQFSLSRAKERGKNQLVFFDREDYDTFVANRQMTRNLRKAVSKEYQGFELYFQPIMRVGSEEIFAAEALLRYRDAEGTLIPPYRFIDQLEESGLIVPVGRWIIDTALRACVECQKIRPDFKVSINFSYVQILKSSVYEDLTSAIEKYHLKPESVIVELTESGYLARNAIVTKLWRKLKEYGVQMALDDFGTGYSNLINLSQMQPDILKIDREFTCKALNSDYEHQLLKQIIEMVHSLNIKEVVEGIEEKDELDRITAMGPDYIQGYYYSKPCPIDDFMDKFIDKE</sequence>
<dbReference type="InterPro" id="IPR013655">
    <property type="entry name" value="PAS_fold_3"/>
</dbReference>
<dbReference type="SMART" id="SM00052">
    <property type="entry name" value="EAL"/>
    <property type="match status" value="1"/>
</dbReference>
<reference evidence="3 4" key="1">
    <citation type="submission" date="2020-08" db="EMBL/GenBank/DDBJ databases">
        <title>Genome public.</title>
        <authorList>
            <person name="Liu C."/>
            <person name="Sun Q."/>
        </authorList>
    </citation>
    <scope>NUCLEOTIDE SEQUENCE [LARGE SCALE GENOMIC DNA]</scope>
    <source>
        <strain evidence="3 4">NSJ-9</strain>
    </source>
</reference>
<dbReference type="PROSITE" id="PS50887">
    <property type="entry name" value="GGDEF"/>
    <property type="match status" value="1"/>
</dbReference>
<dbReference type="InterPro" id="IPR000160">
    <property type="entry name" value="GGDEF_dom"/>
</dbReference>
<dbReference type="NCBIfam" id="TIGR00254">
    <property type="entry name" value="GGDEF"/>
    <property type="match status" value="1"/>
</dbReference>
<comment type="caution">
    <text evidence="3">The sequence shown here is derived from an EMBL/GenBank/DDBJ whole genome shotgun (WGS) entry which is preliminary data.</text>
</comment>
<proteinExistence type="predicted"/>
<dbReference type="SUPFAM" id="SSF55073">
    <property type="entry name" value="Nucleotide cyclase"/>
    <property type="match status" value="1"/>
</dbReference>
<feature type="domain" description="EAL" evidence="1">
    <location>
        <begin position="327"/>
        <end position="582"/>
    </location>
</feature>
<dbReference type="RefSeq" id="WP_118281655.1">
    <property type="nucleotide sequence ID" value="NZ_JACOPG010000003.1"/>
</dbReference>
<dbReference type="Gene3D" id="3.30.450.20">
    <property type="entry name" value="PAS domain"/>
    <property type="match status" value="1"/>
</dbReference>
<dbReference type="SUPFAM" id="SSF141868">
    <property type="entry name" value="EAL domain-like"/>
    <property type="match status" value="1"/>
</dbReference>
<evidence type="ECO:0000313" key="4">
    <source>
        <dbReference type="Proteomes" id="UP000643810"/>
    </source>
</evidence>
<dbReference type="InterPro" id="IPR029787">
    <property type="entry name" value="Nucleotide_cyclase"/>
</dbReference>
<dbReference type="InterPro" id="IPR035965">
    <property type="entry name" value="PAS-like_dom_sf"/>
</dbReference>
<dbReference type="SUPFAM" id="SSF55785">
    <property type="entry name" value="PYP-like sensor domain (PAS domain)"/>
    <property type="match status" value="1"/>
</dbReference>
<accession>A0ABR7GHD4</accession>
<evidence type="ECO:0000259" key="2">
    <source>
        <dbReference type="PROSITE" id="PS50887"/>
    </source>
</evidence>
<dbReference type="CDD" id="cd01949">
    <property type="entry name" value="GGDEF"/>
    <property type="match status" value="1"/>
</dbReference>
<dbReference type="Pfam" id="PF00990">
    <property type="entry name" value="GGDEF"/>
    <property type="match status" value="1"/>
</dbReference>
<organism evidence="3 4">
    <name type="scientific">Roseburia lenta</name>
    <dbReference type="NCBI Taxonomy" id="2763061"/>
    <lineage>
        <taxon>Bacteria</taxon>
        <taxon>Bacillati</taxon>
        <taxon>Bacillota</taxon>
        <taxon>Clostridia</taxon>
        <taxon>Lachnospirales</taxon>
        <taxon>Lachnospiraceae</taxon>
        <taxon>Roseburia</taxon>
    </lineage>
</organism>
<evidence type="ECO:0000259" key="1">
    <source>
        <dbReference type="PROSITE" id="PS50883"/>
    </source>
</evidence>
<gene>
    <name evidence="3" type="ORF">H8R94_09120</name>
</gene>
<evidence type="ECO:0000313" key="3">
    <source>
        <dbReference type="EMBL" id="MBC5686757.1"/>
    </source>
</evidence>
<dbReference type="CDD" id="cd01948">
    <property type="entry name" value="EAL"/>
    <property type="match status" value="1"/>
</dbReference>
<dbReference type="PANTHER" id="PTHR33121:SF70">
    <property type="entry name" value="SIGNALING PROTEIN YKOW"/>
    <property type="match status" value="1"/>
</dbReference>
<dbReference type="InterPro" id="IPR043128">
    <property type="entry name" value="Rev_trsase/Diguanyl_cyclase"/>
</dbReference>
<dbReference type="Pfam" id="PF00563">
    <property type="entry name" value="EAL"/>
    <property type="match status" value="1"/>
</dbReference>
<dbReference type="Gene3D" id="3.30.70.270">
    <property type="match status" value="1"/>
</dbReference>
<dbReference type="EMBL" id="JACOPG010000003">
    <property type="protein sequence ID" value="MBC5686757.1"/>
    <property type="molecule type" value="Genomic_DNA"/>
</dbReference>
<dbReference type="PANTHER" id="PTHR33121">
    <property type="entry name" value="CYCLIC DI-GMP PHOSPHODIESTERASE PDEF"/>
    <property type="match status" value="1"/>
</dbReference>
<dbReference type="InterPro" id="IPR001633">
    <property type="entry name" value="EAL_dom"/>
</dbReference>
<dbReference type="Proteomes" id="UP000643810">
    <property type="component" value="Unassembled WGS sequence"/>
</dbReference>
<name>A0ABR7GHD4_9FIRM</name>
<keyword evidence="4" id="KW-1185">Reference proteome</keyword>
<dbReference type="InterPro" id="IPR050706">
    <property type="entry name" value="Cyclic-di-GMP_PDE-like"/>
</dbReference>
<protein>
    <submittedName>
        <fullName evidence="3">EAL domain-containing protein</fullName>
    </submittedName>
</protein>
<dbReference type="InterPro" id="IPR035919">
    <property type="entry name" value="EAL_sf"/>
</dbReference>
<feature type="domain" description="GGDEF" evidence="2">
    <location>
        <begin position="184"/>
        <end position="318"/>
    </location>
</feature>
<dbReference type="Gene3D" id="3.20.20.450">
    <property type="entry name" value="EAL domain"/>
    <property type="match status" value="1"/>
</dbReference>
<dbReference type="PROSITE" id="PS50883">
    <property type="entry name" value="EAL"/>
    <property type="match status" value="1"/>
</dbReference>